<dbReference type="Pfam" id="PF11927">
    <property type="entry name" value="HODM_asu-like"/>
    <property type="match status" value="1"/>
</dbReference>
<keyword evidence="2" id="KW-1185">Reference proteome</keyword>
<gene>
    <name evidence="1" type="ORF">UC8_44060</name>
</gene>
<organism evidence="1 2">
    <name type="scientific">Roseimaritima ulvae</name>
    <dbReference type="NCBI Taxonomy" id="980254"/>
    <lineage>
        <taxon>Bacteria</taxon>
        <taxon>Pseudomonadati</taxon>
        <taxon>Planctomycetota</taxon>
        <taxon>Planctomycetia</taxon>
        <taxon>Pirellulales</taxon>
        <taxon>Pirellulaceae</taxon>
        <taxon>Roseimaritima</taxon>
    </lineage>
</organism>
<dbReference type="RefSeq" id="WP_068131678.1">
    <property type="nucleotide sequence ID" value="NZ_CP042914.1"/>
</dbReference>
<evidence type="ECO:0000313" key="1">
    <source>
        <dbReference type="EMBL" id="QEG42372.1"/>
    </source>
</evidence>
<dbReference type="OrthoDB" id="5242510at2"/>
<sequence>MRYFPLTSDRFQHDFGVRALPAEQSVIEVTELYEEQIQQRRRLLRDDRDAYYRGDDASLPDQHEAFEWIAGQAPLPEFPQLDLLALEDEPPLLLAGQHVQEDLVLMRDDFAAGYPIVAGVVCFPSGWCIADKMGKNVWDVHQPVPEFAELAATKTVKLLRGLKTLRPVWRMNWGVRSSGELDQSPQQLARHASPAVTINAGNAGQQCWFRVERQTLTRLPGGAILFTIHTHQASVETLTTEQRAMLGGTIASCPEATLRYKGIWPFHAALLEYLG</sequence>
<proteinExistence type="predicted"/>
<dbReference type="EMBL" id="CP042914">
    <property type="protein sequence ID" value="QEG42372.1"/>
    <property type="molecule type" value="Genomic_DNA"/>
</dbReference>
<dbReference type="KEGG" id="rul:UC8_44060"/>
<accession>A0A5B9QWK3</accession>
<protein>
    <recommendedName>
        <fullName evidence="3">DUF3445 domain-containing protein</fullName>
    </recommendedName>
</protein>
<name>A0A5B9QWK3_9BACT</name>
<dbReference type="InterPro" id="IPR021848">
    <property type="entry name" value="HODM_asu-like"/>
</dbReference>
<dbReference type="AlphaFoldDB" id="A0A5B9QWK3"/>
<evidence type="ECO:0000313" key="2">
    <source>
        <dbReference type="Proteomes" id="UP000325286"/>
    </source>
</evidence>
<evidence type="ECO:0008006" key="3">
    <source>
        <dbReference type="Google" id="ProtNLM"/>
    </source>
</evidence>
<reference evidence="1 2" key="1">
    <citation type="submission" date="2019-08" db="EMBL/GenBank/DDBJ databases">
        <title>Deep-cultivation of Planctomycetes and their phenomic and genomic characterization uncovers novel biology.</title>
        <authorList>
            <person name="Wiegand S."/>
            <person name="Jogler M."/>
            <person name="Boedeker C."/>
            <person name="Pinto D."/>
            <person name="Vollmers J."/>
            <person name="Rivas-Marin E."/>
            <person name="Kohn T."/>
            <person name="Peeters S.H."/>
            <person name="Heuer A."/>
            <person name="Rast P."/>
            <person name="Oberbeckmann S."/>
            <person name="Bunk B."/>
            <person name="Jeske O."/>
            <person name="Meyerdierks A."/>
            <person name="Storesund J.E."/>
            <person name="Kallscheuer N."/>
            <person name="Luecker S."/>
            <person name="Lage O.M."/>
            <person name="Pohl T."/>
            <person name="Merkel B.J."/>
            <person name="Hornburger P."/>
            <person name="Mueller R.-W."/>
            <person name="Bruemmer F."/>
            <person name="Labrenz M."/>
            <person name="Spormann A.M."/>
            <person name="Op den Camp H."/>
            <person name="Overmann J."/>
            <person name="Amann R."/>
            <person name="Jetten M.S.M."/>
            <person name="Mascher T."/>
            <person name="Medema M.H."/>
            <person name="Devos D.P."/>
            <person name="Kaster A.-K."/>
            <person name="Ovreas L."/>
            <person name="Rohde M."/>
            <person name="Galperin M.Y."/>
            <person name="Jogler C."/>
        </authorList>
    </citation>
    <scope>NUCLEOTIDE SEQUENCE [LARGE SCALE GENOMIC DNA]</scope>
    <source>
        <strain evidence="1 2">UC8</strain>
    </source>
</reference>
<dbReference type="Proteomes" id="UP000325286">
    <property type="component" value="Chromosome"/>
</dbReference>